<accession>M1PJM1</accession>
<feature type="domain" description="Transglutaminase-like" evidence="1">
    <location>
        <begin position="175"/>
        <end position="245"/>
    </location>
</feature>
<dbReference type="InterPro" id="IPR038765">
    <property type="entry name" value="Papain-like_cys_pep_sf"/>
</dbReference>
<dbReference type="SUPFAM" id="SSF54001">
    <property type="entry name" value="Cysteine proteinases"/>
    <property type="match status" value="1"/>
</dbReference>
<dbReference type="AlphaFoldDB" id="M1PJM1"/>
<keyword evidence="3" id="KW-1185">Reference proteome</keyword>
<dbReference type="PATRIC" id="fig|1167006.5.peg.126"/>
<dbReference type="GO" id="GO:0006508">
    <property type="term" value="P:proteolysis"/>
    <property type="evidence" value="ECO:0007669"/>
    <property type="project" value="UniProtKB-KW"/>
</dbReference>
<sequence length="290" mass="32242">MRYRVSHKTTYRYSEPASLSQNEVFLHPREIETQRVIESRLAIDPKPQYQHRRTDYFGNIAQVFMVQHPHNELTMTATSIVETALPVTPLSTPPWESVVQRLAAPVRQLPDLEAYQFVFASPLISVAPGVMEYARPSFPPGTPVLDGAMNLMGRIFKEFSYDTSATTVDTTVEQLLAERKGVCQDFAHFAISCLRSMGLAARYVSGYLETMPPPGKPKMIGADESHAWLSLYIPDTGWVDLDPTNNIIPGENHIVLAWGRDYGDVTPVKGVVMGGGIHTLSLMVDVAVHS</sequence>
<dbReference type="PANTHER" id="PTHR33490">
    <property type="entry name" value="BLR5614 PROTEIN-RELATED"/>
    <property type="match status" value="1"/>
</dbReference>
<dbReference type="SMART" id="SM00460">
    <property type="entry name" value="TGc"/>
    <property type="match status" value="1"/>
</dbReference>
<proteinExistence type="predicted"/>
<gene>
    <name evidence="2" type="ordered locus">UWK_00114</name>
</gene>
<dbReference type="HOGENOM" id="CLU_008973_0_0_7"/>
<dbReference type="Proteomes" id="UP000011721">
    <property type="component" value="Chromosome"/>
</dbReference>
<dbReference type="Pfam" id="PF01841">
    <property type="entry name" value="Transglut_core"/>
    <property type="match status" value="1"/>
</dbReference>
<dbReference type="GO" id="GO:0008233">
    <property type="term" value="F:peptidase activity"/>
    <property type="evidence" value="ECO:0007669"/>
    <property type="project" value="UniProtKB-KW"/>
</dbReference>
<evidence type="ECO:0000313" key="2">
    <source>
        <dbReference type="EMBL" id="AGF76701.1"/>
    </source>
</evidence>
<dbReference type="STRING" id="1167006.UWK_00114"/>
<dbReference type="OrthoDB" id="9804872at2"/>
<dbReference type="eggNOG" id="COG1305">
    <property type="taxonomic scope" value="Bacteria"/>
</dbReference>
<keyword evidence="2" id="KW-0378">Hydrolase</keyword>
<keyword evidence="2" id="KW-0645">Protease</keyword>
<dbReference type="Gene3D" id="3.10.620.30">
    <property type="match status" value="1"/>
</dbReference>
<dbReference type="Pfam" id="PF08379">
    <property type="entry name" value="Bact_transglu_N"/>
    <property type="match status" value="1"/>
</dbReference>
<protein>
    <submittedName>
        <fullName evidence="2">Transglutaminase-like enzyme, putative cysteine protease</fullName>
    </submittedName>
</protein>
<evidence type="ECO:0000313" key="3">
    <source>
        <dbReference type="Proteomes" id="UP000011721"/>
    </source>
</evidence>
<evidence type="ECO:0000259" key="1">
    <source>
        <dbReference type="SMART" id="SM00460"/>
    </source>
</evidence>
<dbReference type="RefSeq" id="WP_015402400.1">
    <property type="nucleotide sequence ID" value="NC_020304.1"/>
</dbReference>
<dbReference type="InterPro" id="IPR002931">
    <property type="entry name" value="Transglutaminase-like"/>
</dbReference>
<dbReference type="PANTHER" id="PTHR33490:SF7">
    <property type="entry name" value="BLR2979 PROTEIN"/>
    <property type="match status" value="1"/>
</dbReference>
<dbReference type="KEGG" id="dsf:UWK_00114"/>
<dbReference type="InterPro" id="IPR013589">
    <property type="entry name" value="Bac_transglu_N"/>
</dbReference>
<dbReference type="EMBL" id="CP003985">
    <property type="protein sequence ID" value="AGF76701.1"/>
    <property type="molecule type" value="Genomic_DNA"/>
</dbReference>
<organism evidence="2 3">
    <name type="scientific">Desulfocapsa sulfexigens (strain DSM 10523 / SB164P1)</name>
    <dbReference type="NCBI Taxonomy" id="1167006"/>
    <lineage>
        <taxon>Bacteria</taxon>
        <taxon>Pseudomonadati</taxon>
        <taxon>Thermodesulfobacteriota</taxon>
        <taxon>Desulfobulbia</taxon>
        <taxon>Desulfobulbales</taxon>
        <taxon>Desulfocapsaceae</taxon>
        <taxon>Desulfocapsa</taxon>
    </lineage>
</organism>
<name>M1PJM1_DESSD</name>
<reference evidence="3" key="1">
    <citation type="journal article" date="2013" name="Stand. Genomic Sci.">
        <title>Complete genome sequence of Desulfocapsa sulfexigens, a marine deltaproteobacterium specialized in disproportionating inorganic sulfur compounds.</title>
        <authorList>
            <person name="Finster K.W."/>
            <person name="Kjeldsen K.U."/>
            <person name="Kube M."/>
            <person name="Reinhardt R."/>
            <person name="Mussmann M."/>
            <person name="Amann R."/>
            <person name="Schreiber L."/>
        </authorList>
    </citation>
    <scope>NUCLEOTIDE SEQUENCE [LARGE SCALE GENOMIC DNA]</scope>
    <source>
        <strain evidence="3">DSM 10523 / SB164P1</strain>
    </source>
</reference>